<dbReference type="Proteomes" id="UP000838756">
    <property type="component" value="Unassembled WGS sequence"/>
</dbReference>
<evidence type="ECO:0000256" key="1">
    <source>
        <dbReference type="SAM" id="MobiDB-lite"/>
    </source>
</evidence>
<reference evidence="2" key="1">
    <citation type="submission" date="2022-03" db="EMBL/GenBank/DDBJ databases">
        <authorList>
            <person name="Lindestad O."/>
        </authorList>
    </citation>
    <scope>NUCLEOTIDE SEQUENCE</scope>
</reference>
<dbReference type="EMBL" id="CAKXAJ010025810">
    <property type="protein sequence ID" value="CAH2244245.1"/>
    <property type="molecule type" value="Genomic_DNA"/>
</dbReference>
<organism evidence="2 3">
    <name type="scientific">Pararge aegeria aegeria</name>
    <dbReference type="NCBI Taxonomy" id="348720"/>
    <lineage>
        <taxon>Eukaryota</taxon>
        <taxon>Metazoa</taxon>
        <taxon>Ecdysozoa</taxon>
        <taxon>Arthropoda</taxon>
        <taxon>Hexapoda</taxon>
        <taxon>Insecta</taxon>
        <taxon>Pterygota</taxon>
        <taxon>Neoptera</taxon>
        <taxon>Endopterygota</taxon>
        <taxon>Lepidoptera</taxon>
        <taxon>Glossata</taxon>
        <taxon>Ditrysia</taxon>
        <taxon>Papilionoidea</taxon>
        <taxon>Nymphalidae</taxon>
        <taxon>Satyrinae</taxon>
        <taxon>Satyrini</taxon>
        <taxon>Parargina</taxon>
        <taxon>Pararge</taxon>
    </lineage>
</organism>
<accession>A0A8S4RZ18</accession>
<protein>
    <submittedName>
        <fullName evidence="2">Jg20189 protein</fullName>
    </submittedName>
</protein>
<sequence>MSVSTVAPVSPVSVSPVSVSPVSVSPVSVSPVTPVTPVSPLRRAEEDFTINNYCKVNKKLLLIIKSTSPEDAPVSERNVREECIAKDQLVCSIKIE</sequence>
<evidence type="ECO:0000313" key="3">
    <source>
        <dbReference type="Proteomes" id="UP000838756"/>
    </source>
</evidence>
<keyword evidence="3" id="KW-1185">Reference proteome</keyword>
<gene>
    <name evidence="2" type="primary">jg20189</name>
    <name evidence="2" type="ORF">PAEG_LOCUS20216</name>
</gene>
<dbReference type="OrthoDB" id="330671at2759"/>
<evidence type="ECO:0000313" key="2">
    <source>
        <dbReference type="EMBL" id="CAH2244245.1"/>
    </source>
</evidence>
<proteinExistence type="predicted"/>
<dbReference type="AlphaFoldDB" id="A0A8S4RZ18"/>
<name>A0A8S4RZ18_9NEOP</name>
<feature type="region of interest" description="Disordered" evidence="1">
    <location>
        <begin position="1"/>
        <end position="36"/>
    </location>
</feature>
<comment type="caution">
    <text evidence="2">The sequence shown here is derived from an EMBL/GenBank/DDBJ whole genome shotgun (WGS) entry which is preliminary data.</text>
</comment>